<evidence type="ECO:0000259" key="2">
    <source>
        <dbReference type="Pfam" id="PF07589"/>
    </source>
</evidence>
<gene>
    <name evidence="3" type="ORF">GHYDROH2_34720</name>
</gene>
<reference evidence="3" key="1">
    <citation type="submission" date="2022-12" db="EMBL/GenBank/DDBJ databases">
        <title>Reference genome sequencing for broad-spectrum identification of bacterial and archaeal isolates by mass spectrometry.</title>
        <authorList>
            <person name="Sekiguchi Y."/>
            <person name="Tourlousse D.M."/>
        </authorList>
    </citation>
    <scope>NUCLEOTIDE SEQUENCE</scope>
    <source>
        <strain evidence="3">H2</strain>
    </source>
</reference>
<dbReference type="InterPro" id="IPR013424">
    <property type="entry name" value="Ice-binding_C"/>
</dbReference>
<name>A0A9W6G3W4_9BACT</name>
<sequence>MKHLIRAVSVLLLVLLTGVGAQATPLSDLFNGGSITAGDKLFDNWQLRYYDTSDPTRNFNAANIDVTPLTDGGTNPGPGLQFTVSNSELSVTGDGIYAYVDLMFGFRATVLDPTMRIVGNSLELTDGSVTMTGDNGFYIHEDIGTTAGGSNLGTKSVEFSWLDSSLIESLSDSATFAQQSGVWVTKNIVVWATSTAETADLAGFEQRFAQEAGGNPNEVVPEPATFALMALGLVGVVVARRTKKQ</sequence>
<proteinExistence type="predicted"/>
<dbReference type="Proteomes" id="UP001144352">
    <property type="component" value="Unassembled WGS sequence"/>
</dbReference>
<evidence type="ECO:0000313" key="3">
    <source>
        <dbReference type="EMBL" id="GLI39971.1"/>
    </source>
</evidence>
<dbReference type="RefSeq" id="WP_214184792.1">
    <property type="nucleotide sequence ID" value="NZ_BSDS01000002.1"/>
</dbReference>
<evidence type="ECO:0000313" key="4">
    <source>
        <dbReference type="Proteomes" id="UP001144352"/>
    </source>
</evidence>
<protein>
    <recommendedName>
        <fullName evidence="2">Ice-binding protein C-terminal domain-containing protein</fullName>
    </recommendedName>
</protein>
<comment type="caution">
    <text evidence="3">The sequence shown here is derived from an EMBL/GenBank/DDBJ whole genome shotgun (WGS) entry which is preliminary data.</text>
</comment>
<dbReference type="Pfam" id="PF07589">
    <property type="entry name" value="PEP-CTERM"/>
    <property type="match status" value="1"/>
</dbReference>
<dbReference type="EMBL" id="BSDS01000002">
    <property type="protein sequence ID" value="GLI39971.1"/>
    <property type="molecule type" value="Genomic_DNA"/>
</dbReference>
<feature type="chain" id="PRO_5040845981" description="Ice-binding protein C-terminal domain-containing protein" evidence="1">
    <location>
        <begin position="24"/>
        <end position="245"/>
    </location>
</feature>
<feature type="signal peptide" evidence="1">
    <location>
        <begin position="1"/>
        <end position="23"/>
    </location>
</feature>
<feature type="domain" description="Ice-binding protein C-terminal" evidence="2">
    <location>
        <begin position="220"/>
        <end position="241"/>
    </location>
</feature>
<keyword evidence="1" id="KW-0732">Signal</keyword>
<keyword evidence="4" id="KW-1185">Reference proteome</keyword>
<evidence type="ECO:0000256" key="1">
    <source>
        <dbReference type="SAM" id="SignalP"/>
    </source>
</evidence>
<dbReference type="AlphaFoldDB" id="A0A9W6G3W4"/>
<accession>A0A9W6G3W4</accession>
<organism evidence="3 4">
    <name type="scientific">Geobacter hydrogenophilus</name>
    <dbReference type="NCBI Taxonomy" id="40983"/>
    <lineage>
        <taxon>Bacteria</taxon>
        <taxon>Pseudomonadati</taxon>
        <taxon>Thermodesulfobacteriota</taxon>
        <taxon>Desulfuromonadia</taxon>
        <taxon>Geobacterales</taxon>
        <taxon>Geobacteraceae</taxon>
        <taxon>Geobacter</taxon>
    </lineage>
</organism>
<dbReference type="NCBIfam" id="TIGR02595">
    <property type="entry name" value="PEP_CTERM"/>
    <property type="match status" value="1"/>
</dbReference>